<proteinExistence type="predicted"/>
<evidence type="ECO:0000313" key="1">
    <source>
        <dbReference type="EMBL" id="NEB96175.1"/>
    </source>
</evidence>
<accession>A0A7K3R264</accession>
<gene>
    <name evidence="1" type="ORF">G3I21_31580</name>
</gene>
<organism evidence="1 2">
    <name type="scientific">Streptomyces bauhiniae</name>
    <dbReference type="NCBI Taxonomy" id="2340725"/>
    <lineage>
        <taxon>Bacteria</taxon>
        <taxon>Bacillati</taxon>
        <taxon>Actinomycetota</taxon>
        <taxon>Actinomycetes</taxon>
        <taxon>Kitasatosporales</taxon>
        <taxon>Streptomycetaceae</taxon>
        <taxon>Streptomyces</taxon>
    </lineage>
</organism>
<dbReference type="Proteomes" id="UP000470520">
    <property type="component" value="Unassembled WGS sequence"/>
</dbReference>
<reference evidence="1 2" key="1">
    <citation type="submission" date="2020-01" db="EMBL/GenBank/DDBJ databases">
        <title>Insect and environment-associated Actinomycetes.</title>
        <authorList>
            <person name="Currrie C."/>
            <person name="Chevrette M."/>
            <person name="Carlson C."/>
            <person name="Stubbendieck R."/>
            <person name="Wendt-Pienkowski E."/>
        </authorList>
    </citation>
    <scope>NUCLEOTIDE SEQUENCE [LARGE SCALE GENOMIC DNA]</scope>
    <source>
        <strain evidence="1 2">SID7754</strain>
    </source>
</reference>
<sequence>MGWADAARARAALLDGGTGVVWDGAAAPEQFARIYRRRLRRTRRTGQETAGLEDAVDRLGAHQLPVRLGRVTSADGGWTYLLFLSQDARTLLACTGVVDAG</sequence>
<protein>
    <submittedName>
        <fullName evidence="1">Uncharacterized protein</fullName>
    </submittedName>
</protein>
<evidence type="ECO:0000313" key="2">
    <source>
        <dbReference type="Proteomes" id="UP000470520"/>
    </source>
</evidence>
<dbReference type="EMBL" id="JAAGMR010000353">
    <property type="protein sequence ID" value="NEB96175.1"/>
    <property type="molecule type" value="Genomic_DNA"/>
</dbReference>
<name>A0A7K3R264_9ACTN</name>
<dbReference type="RefSeq" id="WP_164195687.1">
    <property type="nucleotide sequence ID" value="NZ_JAAGMR010000353.1"/>
</dbReference>
<dbReference type="AlphaFoldDB" id="A0A7K3R264"/>
<comment type="caution">
    <text evidence="1">The sequence shown here is derived from an EMBL/GenBank/DDBJ whole genome shotgun (WGS) entry which is preliminary data.</text>
</comment>